<dbReference type="InterPro" id="IPR049609">
    <property type="entry name" value="Syp1-like_MHD"/>
</dbReference>
<dbReference type="SMART" id="SM00055">
    <property type="entry name" value="FCH"/>
    <property type="match status" value="1"/>
</dbReference>
<dbReference type="GO" id="GO:0032185">
    <property type="term" value="P:septin cytoskeleton organization"/>
    <property type="evidence" value="ECO:0007669"/>
    <property type="project" value="TreeGrafter"/>
</dbReference>
<evidence type="ECO:0000256" key="1">
    <source>
        <dbReference type="ARBA" id="ARBA00022583"/>
    </source>
</evidence>
<dbReference type="Gene3D" id="1.20.1270.60">
    <property type="entry name" value="Arfaptin homology (AH) domain/BAR domain"/>
    <property type="match status" value="1"/>
</dbReference>
<feature type="compositionally biased region" description="Low complexity" evidence="2">
    <location>
        <begin position="399"/>
        <end position="409"/>
    </location>
</feature>
<keyword evidence="1" id="KW-0254">Endocytosis</keyword>
<feature type="region of interest" description="Disordered" evidence="2">
    <location>
        <begin position="610"/>
        <end position="673"/>
    </location>
</feature>
<feature type="region of interest" description="Disordered" evidence="2">
    <location>
        <begin position="238"/>
        <end position="491"/>
    </location>
</feature>
<evidence type="ECO:0000256" key="2">
    <source>
        <dbReference type="SAM" id="MobiDB-lite"/>
    </source>
</evidence>
<gene>
    <name evidence="4" type="ORF">Slin15195_G099560</name>
</gene>
<accession>A0A9Q9B3A5</accession>
<dbReference type="GO" id="GO:0030139">
    <property type="term" value="C:endocytic vesicle"/>
    <property type="evidence" value="ECO:0007669"/>
    <property type="project" value="TreeGrafter"/>
</dbReference>
<dbReference type="InterPro" id="IPR028565">
    <property type="entry name" value="MHD"/>
</dbReference>
<organism evidence="4 5">
    <name type="scientific">Septoria linicola</name>
    <dbReference type="NCBI Taxonomy" id="215465"/>
    <lineage>
        <taxon>Eukaryota</taxon>
        <taxon>Fungi</taxon>
        <taxon>Dikarya</taxon>
        <taxon>Ascomycota</taxon>
        <taxon>Pezizomycotina</taxon>
        <taxon>Dothideomycetes</taxon>
        <taxon>Dothideomycetidae</taxon>
        <taxon>Mycosphaerellales</taxon>
        <taxon>Mycosphaerellaceae</taxon>
        <taxon>Septoria</taxon>
    </lineage>
</organism>
<proteinExistence type="predicted"/>
<dbReference type="PANTHER" id="PTHR23065">
    <property type="entry name" value="PROLINE-SERINE-THREONINE PHOSPHATASE INTERACTING PROTEIN 1"/>
    <property type="match status" value="1"/>
</dbReference>
<sequence>MADTADRSDYPGLLAKLQPTQAVDVLTDRVTQIKRLNYTIADWLQERSRLEEQYAAGLRKLARKQIGDEDLGIFTTPWGSLTSSMEALAESHSSLASRIEVDVERPLRDYVTNNRDLQAMPTIQGNLSHIAKEIDKAQKTTDKLSGKGESADATKVANASSDLDNARAQWLSQAPYVFENLQALDEARVNQLRDTLTQFVTLDVDQNEKSRGAAEQALNVLLNVETADEIKTFALKAAARRPSEVRPSNRASMFVGSSASGRGGSSGGLQPIQSIPDDAASHTSGSAPEPQKKGAFKGLKRLGTVMSRRGNKQSQQLASTDESPERKPKSSPFGRLGRNKNSYSLEPPQEEAESSERPQSPLRRGSEVLEAPRTQGSTISSSQPPQLGLIPHVNGAGSGPNSASSPSGPTFESILANGGHQSDLADLDPPKPSQPQAYQTYQPAGPAIPTVAEPQRDNDGFSVPPPQLDPISQAQADAGDLGDRQEPQFNVNIRNAPIQEEGGDAALASMATKLAPPPTQRRLGTVRGRRDARNSAIVSTYGAPDGFSSESANASPSFQSQPNEIATPAAPAADPQVIASRAVEPPVVSQAPQPAAAGLVQSPSGAFSPVATGQTAFAPFSPPSEPQSPVQATQPVPLAAQHTGDNHSIRSGRSLQSSASQAHRHPELSGSGLNSSIIETVSARFENGHLTSSSLIGEIALAYNPAELSSTRLGQETIRLENFSQLEKVAPNPAFIGQSLDREGEYSVNLANITRTSVAFKYQVRGDSAQAQTPLLLTPAFKIEQNLAMVIVSYSLHPSFATSGSDSVTLHNVTIALTLEGAKASSCQSKPVGTFSREKNLIFWQLNEITLRPGGEANKLLARFVTDGPATGGHVEGRWEIVGDATSNIGSGLAVSVHGASEADPFADESAAAASAASSWKGVPTQRKLVSGQYVAKS</sequence>
<feature type="region of interest" description="Disordered" evidence="2">
    <location>
        <begin position="511"/>
        <end position="573"/>
    </location>
</feature>
<dbReference type="Pfam" id="PF00611">
    <property type="entry name" value="FCH"/>
    <property type="match status" value="1"/>
</dbReference>
<evidence type="ECO:0000313" key="5">
    <source>
        <dbReference type="Proteomes" id="UP001056384"/>
    </source>
</evidence>
<dbReference type="AlphaFoldDB" id="A0A9Q9B3A5"/>
<dbReference type="GO" id="GO:0032153">
    <property type="term" value="C:cell division site"/>
    <property type="evidence" value="ECO:0007669"/>
    <property type="project" value="TreeGrafter"/>
</dbReference>
<dbReference type="InterPro" id="IPR018808">
    <property type="entry name" value="Muniscin_C"/>
</dbReference>
<dbReference type="PANTHER" id="PTHR23065:SF54">
    <property type="entry name" value="SUPPRESSOR OF YEAST PROFILIN DELETION"/>
    <property type="match status" value="1"/>
</dbReference>
<dbReference type="Proteomes" id="UP001056384">
    <property type="component" value="Chromosome 8"/>
</dbReference>
<name>A0A9Q9B3A5_9PEZI</name>
<dbReference type="PROSITE" id="PS51072">
    <property type="entry name" value="MHD"/>
    <property type="match status" value="1"/>
</dbReference>
<dbReference type="EMBL" id="CP099425">
    <property type="protein sequence ID" value="USW56637.1"/>
    <property type="molecule type" value="Genomic_DNA"/>
</dbReference>
<dbReference type="CDD" id="cd09264">
    <property type="entry name" value="AP_Syp1_MHD"/>
    <property type="match status" value="1"/>
</dbReference>
<feature type="compositionally biased region" description="Polar residues" evidence="2">
    <location>
        <begin position="548"/>
        <end position="564"/>
    </location>
</feature>
<dbReference type="InterPro" id="IPR027267">
    <property type="entry name" value="AH/BAR_dom_sf"/>
</dbReference>
<feature type="compositionally biased region" description="Polar residues" evidence="2">
    <location>
        <begin position="312"/>
        <end position="321"/>
    </location>
</feature>
<dbReference type="FunFam" id="1.20.1270.60:FF:000102">
    <property type="entry name" value="WGS project CABT00000000 data, contig 2.23"/>
    <property type="match status" value="1"/>
</dbReference>
<feature type="compositionally biased region" description="Polar residues" evidence="2">
    <location>
        <begin position="374"/>
        <end position="385"/>
    </location>
</feature>
<dbReference type="SUPFAM" id="SSF103657">
    <property type="entry name" value="BAR/IMD domain-like"/>
    <property type="match status" value="1"/>
</dbReference>
<evidence type="ECO:0000259" key="3">
    <source>
        <dbReference type="PROSITE" id="PS51072"/>
    </source>
</evidence>
<feature type="compositionally biased region" description="Polar residues" evidence="2">
    <location>
        <begin position="649"/>
        <end position="661"/>
    </location>
</feature>
<dbReference type="GO" id="GO:0006897">
    <property type="term" value="P:endocytosis"/>
    <property type="evidence" value="ECO:0007669"/>
    <property type="project" value="UniProtKB-KW"/>
</dbReference>
<dbReference type="InterPro" id="IPR001060">
    <property type="entry name" value="FCH_dom"/>
</dbReference>
<keyword evidence="5" id="KW-1185">Reference proteome</keyword>
<feature type="domain" description="MHD" evidence="3">
    <location>
        <begin position="670"/>
        <end position="937"/>
    </location>
</feature>
<reference evidence="4" key="1">
    <citation type="submission" date="2022-06" db="EMBL/GenBank/DDBJ databases">
        <title>Complete genome sequences of two strains of the flax pathogen Septoria linicola.</title>
        <authorList>
            <person name="Lapalu N."/>
            <person name="Simon A."/>
            <person name="Demenou B."/>
            <person name="Paumier D."/>
            <person name="Guillot M.-P."/>
            <person name="Gout L."/>
            <person name="Valade R."/>
        </authorList>
    </citation>
    <scope>NUCLEOTIDE SEQUENCE</scope>
    <source>
        <strain evidence="4">SE15195</strain>
    </source>
</reference>
<dbReference type="GO" id="GO:0005886">
    <property type="term" value="C:plasma membrane"/>
    <property type="evidence" value="ECO:0007669"/>
    <property type="project" value="TreeGrafter"/>
</dbReference>
<dbReference type="CDD" id="cd07650">
    <property type="entry name" value="F-BAR_Syp1p_like"/>
    <property type="match status" value="1"/>
</dbReference>
<dbReference type="Pfam" id="PF10291">
    <property type="entry name" value="muHD"/>
    <property type="match status" value="1"/>
</dbReference>
<evidence type="ECO:0000313" key="4">
    <source>
        <dbReference type="EMBL" id="USW56637.1"/>
    </source>
</evidence>
<protein>
    <submittedName>
        <fullName evidence="4">FCH domain, AH/BAR domain superfamily, Mu domain-containing protein</fullName>
    </submittedName>
</protein>